<feature type="transmembrane region" description="Helical" evidence="1">
    <location>
        <begin position="68"/>
        <end position="92"/>
    </location>
</feature>
<dbReference type="RefSeq" id="WP_072777269.1">
    <property type="nucleotide sequence ID" value="NZ_FQXC01000002.1"/>
</dbReference>
<evidence type="ECO:0000256" key="1">
    <source>
        <dbReference type="SAM" id="Phobius"/>
    </source>
</evidence>
<dbReference type="STRING" id="996342.SAMN05443551_1946"/>
<feature type="transmembrane region" description="Helical" evidence="1">
    <location>
        <begin position="5"/>
        <end position="23"/>
    </location>
</feature>
<dbReference type="OrthoDB" id="7876843at2"/>
<protein>
    <recommendedName>
        <fullName evidence="4">DoxX-like family protein</fullName>
    </recommendedName>
</protein>
<dbReference type="AlphaFoldDB" id="A0A1M5RZA8"/>
<evidence type="ECO:0000313" key="2">
    <source>
        <dbReference type="EMBL" id="SHH31511.1"/>
    </source>
</evidence>
<accession>A0A1M5RZA8</accession>
<feature type="transmembrane region" description="Helical" evidence="1">
    <location>
        <begin position="98"/>
        <end position="118"/>
    </location>
</feature>
<gene>
    <name evidence="2" type="ORF">SAMN05443551_1946</name>
</gene>
<sequence length="125" mass="13256">MARGLVAVTGVFVFLVGALLVLSPESYLRVYATEYVPGMDFPARRFAPALLGMGIVLMMARTLPNGRFLTALCVITGLVFFVVAATGVHAWATEAAKSAILWAAAFEIALGVLLLAAARSVRRAE</sequence>
<reference evidence="2 3" key="1">
    <citation type="submission" date="2016-11" db="EMBL/GenBank/DDBJ databases">
        <authorList>
            <person name="Jaros S."/>
            <person name="Januszkiewicz K."/>
            <person name="Wedrychowicz H."/>
        </authorList>
    </citation>
    <scope>NUCLEOTIDE SEQUENCE [LARGE SCALE GENOMIC DNA]</scope>
    <source>
        <strain evidence="2 3">DSM 29431</strain>
    </source>
</reference>
<evidence type="ECO:0000313" key="3">
    <source>
        <dbReference type="Proteomes" id="UP000184221"/>
    </source>
</evidence>
<keyword evidence="1" id="KW-0472">Membrane</keyword>
<evidence type="ECO:0008006" key="4">
    <source>
        <dbReference type="Google" id="ProtNLM"/>
    </source>
</evidence>
<organism evidence="2 3">
    <name type="scientific">Marivita hallyeonensis</name>
    <dbReference type="NCBI Taxonomy" id="996342"/>
    <lineage>
        <taxon>Bacteria</taxon>
        <taxon>Pseudomonadati</taxon>
        <taxon>Pseudomonadota</taxon>
        <taxon>Alphaproteobacteria</taxon>
        <taxon>Rhodobacterales</taxon>
        <taxon>Roseobacteraceae</taxon>
        <taxon>Marivita</taxon>
    </lineage>
</organism>
<dbReference type="EMBL" id="FQXC01000002">
    <property type="protein sequence ID" value="SHH31511.1"/>
    <property type="molecule type" value="Genomic_DNA"/>
</dbReference>
<keyword evidence="1" id="KW-0812">Transmembrane</keyword>
<keyword evidence="1" id="KW-1133">Transmembrane helix</keyword>
<keyword evidence="3" id="KW-1185">Reference proteome</keyword>
<name>A0A1M5RZA8_9RHOB</name>
<dbReference type="Proteomes" id="UP000184221">
    <property type="component" value="Unassembled WGS sequence"/>
</dbReference>
<proteinExistence type="predicted"/>
<feature type="transmembrane region" description="Helical" evidence="1">
    <location>
        <begin position="43"/>
        <end position="61"/>
    </location>
</feature>